<keyword evidence="1" id="KW-0805">Transcription regulation</keyword>
<reference evidence="6 7" key="1">
    <citation type="submission" date="2023-02" db="EMBL/GenBank/DDBJ databases">
        <title>Genome sequencing required for Actinomycetospora new species description.</title>
        <authorList>
            <person name="Saimee Y."/>
            <person name="Duangmal K."/>
        </authorList>
    </citation>
    <scope>NUCLEOTIDE SEQUENCE [LARGE SCALE GENOMIC DNA]</scope>
    <source>
        <strain evidence="6 7">DW7H6</strain>
    </source>
</reference>
<proteinExistence type="predicted"/>
<dbReference type="InterPro" id="IPR001647">
    <property type="entry name" value="HTH_TetR"/>
</dbReference>
<dbReference type="Gene3D" id="1.10.10.60">
    <property type="entry name" value="Homeodomain-like"/>
    <property type="match status" value="1"/>
</dbReference>
<keyword evidence="3" id="KW-0804">Transcription</keyword>
<dbReference type="InterPro" id="IPR009057">
    <property type="entry name" value="Homeodomain-like_sf"/>
</dbReference>
<sequence length="213" mass="22360">MAAPSPTRRGAARHSELFDALIDLLLAEGFAHLTLDDVAARLRCSKRTLYTLAGSKEQLVRAAVVRFFERATERVEAAVAACAAPADRVAAYLRAVADELAPASARFVDDMAAFPPAAEVYARNTEAAARRVGELVGEGVAAGDFRDVPVSFAAEMVTATMVAIQQRRIADATGLADAEAYEALATLLLHGLARGTGEAADRPAPSPPARADS</sequence>
<feature type="DNA-binding region" description="H-T-H motif" evidence="4">
    <location>
        <begin position="34"/>
        <end position="53"/>
    </location>
</feature>
<protein>
    <submittedName>
        <fullName evidence="6">TetR/AcrR family transcriptional regulator</fullName>
    </submittedName>
</protein>
<dbReference type="Gene3D" id="1.10.357.10">
    <property type="entry name" value="Tetracycline Repressor, domain 2"/>
    <property type="match status" value="1"/>
</dbReference>
<evidence type="ECO:0000256" key="1">
    <source>
        <dbReference type="ARBA" id="ARBA00023015"/>
    </source>
</evidence>
<name>A0ABT5T2Q0_9PSEU</name>
<keyword evidence="7" id="KW-1185">Reference proteome</keyword>
<dbReference type="EMBL" id="JAQZAO010000021">
    <property type="protein sequence ID" value="MDD7969246.1"/>
    <property type="molecule type" value="Genomic_DNA"/>
</dbReference>
<dbReference type="PANTHER" id="PTHR30055">
    <property type="entry name" value="HTH-TYPE TRANSCRIPTIONAL REGULATOR RUTR"/>
    <property type="match status" value="1"/>
</dbReference>
<dbReference type="Proteomes" id="UP001300763">
    <property type="component" value="Unassembled WGS sequence"/>
</dbReference>
<feature type="domain" description="HTH tetR-type" evidence="5">
    <location>
        <begin position="11"/>
        <end position="71"/>
    </location>
</feature>
<evidence type="ECO:0000256" key="4">
    <source>
        <dbReference type="PROSITE-ProRule" id="PRU00335"/>
    </source>
</evidence>
<accession>A0ABT5T2Q0</accession>
<dbReference type="InterPro" id="IPR050109">
    <property type="entry name" value="HTH-type_TetR-like_transc_reg"/>
</dbReference>
<dbReference type="PANTHER" id="PTHR30055:SF234">
    <property type="entry name" value="HTH-TYPE TRANSCRIPTIONAL REGULATOR BETI"/>
    <property type="match status" value="1"/>
</dbReference>
<comment type="caution">
    <text evidence="6">The sequence shown here is derived from an EMBL/GenBank/DDBJ whole genome shotgun (WGS) entry which is preliminary data.</text>
</comment>
<evidence type="ECO:0000256" key="3">
    <source>
        <dbReference type="ARBA" id="ARBA00023163"/>
    </source>
</evidence>
<dbReference type="Pfam" id="PF00440">
    <property type="entry name" value="TetR_N"/>
    <property type="match status" value="1"/>
</dbReference>
<gene>
    <name evidence="6" type="ORF">PGB27_28210</name>
</gene>
<dbReference type="SUPFAM" id="SSF46689">
    <property type="entry name" value="Homeodomain-like"/>
    <property type="match status" value="1"/>
</dbReference>
<dbReference type="RefSeq" id="WP_274203776.1">
    <property type="nucleotide sequence ID" value="NZ_JAQZAO010000021.1"/>
</dbReference>
<dbReference type="InterPro" id="IPR036271">
    <property type="entry name" value="Tet_transcr_reg_TetR-rel_C_sf"/>
</dbReference>
<evidence type="ECO:0000313" key="7">
    <source>
        <dbReference type="Proteomes" id="UP001300763"/>
    </source>
</evidence>
<evidence type="ECO:0000256" key="2">
    <source>
        <dbReference type="ARBA" id="ARBA00023125"/>
    </source>
</evidence>
<dbReference type="SUPFAM" id="SSF48498">
    <property type="entry name" value="Tetracyclin repressor-like, C-terminal domain"/>
    <property type="match status" value="1"/>
</dbReference>
<organism evidence="6 7">
    <name type="scientific">Actinomycetospora lemnae</name>
    <dbReference type="NCBI Taxonomy" id="3019891"/>
    <lineage>
        <taxon>Bacteria</taxon>
        <taxon>Bacillati</taxon>
        <taxon>Actinomycetota</taxon>
        <taxon>Actinomycetes</taxon>
        <taxon>Pseudonocardiales</taxon>
        <taxon>Pseudonocardiaceae</taxon>
        <taxon>Actinomycetospora</taxon>
    </lineage>
</organism>
<dbReference type="PROSITE" id="PS50977">
    <property type="entry name" value="HTH_TETR_2"/>
    <property type="match status" value="1"/>
</dbReference>
<evidence type="ECO:0000259" key="5">
    <source>
        <dbReference type="PROSITE" id="PS50977"/>
    </source>
</evidence>
<evidence type="ECO:0000313" key="6">
    <source>
        <dbReference type="EMBL" id="MDD7969246.1"/>
    </source>
</evidence>
<keyword evidence="2 4" id="KW-0238">DNA-binding</keyword>